<keyword evidence="4" id="KW-1185">Reference proteome</keyword>
<dbReference type="Proteomes" id="UP000054270">
    <property type="component" value="Unassembled WGS sequence"/>
</dbReference>
<dbReference type="STRING" id="945553.A0A0D2M3Q5"/>
<reference evidence="4" key="1">
    <citation type="submission" date="2014-04" db="EMBL/GenBank/DDBJ databases">
        <title>Evolutionary Origins and Diversification of the Mycorrhizal Mutualists.</title>
        <authorList>
            <consortium name="DOE Joint Genome Institute"/>
            <consortium name="Mycorrhizal Genomics Consortium"/>
            <person name="Kohler A."/>
            <person name="Kuo A."/>
            <person name="Nagy L.G."/>
            <person name="Floudas D."/>
            <person name="Copeland A."/>
            <person name="Barry K.W."/>
            <person name="Cichocki N."/>
            <person name="Veneault-Fourrey C."/>
            <person name="LaButti K."/>
            <person name="Lindquist E.A."/>
            <person name="Lipzen A."/>
            <person name="Lundell T."/>
            <person name="Morin E."/>
            <person name="Murat C."/>
            <person name="Riley R."/>
            <person name="Ohm R."/>
            <person name="Sun H."/>
            <person name="Tunlid A."/>
            <person name="Henrissat B."/>
            <person name="Grigoriev I.V."/>
            <person name="Hibbett D.S."/>
            <person name="Martin F."/>
        </authorList>
    </citation>
    <scope>NUCLEOTIDE SEQUENCE [LARGE SCALE GENOMIC DNA]</scope>
    <source>
        <strain evidence="4">FD-334 SS-4</strain>
    </source>
</reference>
<dbReference type="SFLD" id="SFLDS00005">
    <property type="entry name" value="Isoprenoid_Synthase_Type_I"/>
    <property type="match status" value="1"/>
</dbReference>
<evidence type="ECO:0000256" key="2">
    <source>
        <dbReference type="ARBA" id="ARBA00023239"/>
    </source>
</evidence>
<dbReference type="OrthoDB" id="2998174at2759"/>
<dbReference type="EMBL" id="KN817598">
    <property type="protein sequence ID" value="KJA17818.1"/>
    <property type="molecule type" value="Genomic_DNA"/>
</dbReference>
<dbReference type="GO" id="GO:0016838">
    <property type="term" value="F:carbon-oxygen lyase activity, acting on phosphates"/>
    <property type="evidence" value="ECO:0007669"/>
    <property type="project" value="InterPro"/>
</dbReference>
<accession>A0A0D2M3Q5</accession>
<evidence type="ECO:0000313" key="3">
    <source>
        <dbReference type="EMBL" id="KJA17818.1"/>
    </source>
</evidence>
<dbReference type="SFLD" id="SFLDG01021">
    <property type="entry name" value="Trichodiene_Synthase_Like"/>
    <property type="match status" value="1"/>
</dbReference>
<keyword evidence="2" id="KW-0456">Lyase</keyword>
<dbReference type="InterPro" id="IPR008949">
    <property type="entry name" value="Isoprenoid_synthase_dom_sf"/>
</dbReference>
<dbReference type="OMA" id="YHYIDDD"/>
<organism evidence="3 4">
    <name type="scientific">Hypholoma sublateritium (strain FD-334 SS-4)</name>
    <dbReference type="NCBI Taxonomy" id="945553"/>
    <lineage>
        <taxon>Eukaryota</taxon>
        <taxon>Fungi</taxon>
        <taxon>Dikarya</taxon>
        <taxon>Basidiomycota</taxon>
        <taxon>Agaricomycotina</taxon>
        <taxon>Agaricomycetes</taxon>
        <taxon>Agaricomycetidae</taxon>
        <taxon>Agaricales</taxon>
        <taxon>Agaricineae</taxon>
        <taxon>Strophariaceae</taxon>
        <taxon>Hypholoma</taxon>
    </lineage>
</organism>
<dbReference type="InterPro" id="IPR024652">
    <property type="entry name" value="Trichodiene_synth"/>
</dbReference>
<evidence type="ECO:0008006" key="5">
    <source>
        <dbReference type="Google" id="ProtNLM"/>
    </source>
</evidence>
<evidence type="ECO:0000313" key="4">
    <source>
        <dbReference type="Proteomes" id="UP000054270"/>
    </source>
</evidence>
<dbReference type="SUPFAM" id="SSF48576">
    <property type="entry name" value="Terpenoid synthases"/>
    <property type="match status" value="1"/>
</dbReference>
<sequence>MSEIDTPNVDIREVVESLLLKMDVPYSVTPYDQRLHDVCCRRAIEQGYPMGTDPAVPSLRPFIPSGVIMAATAYAHLENEATRVFIALYTAFVVFVDDVYQRDNGAVRVFMERFVRGEKQADPLLDGLAHILQELPDHFEPVVAGIILTATLNLVNASTLEFQTQGMEVSHHAEGYPGFSRQMSGSSETYALMAFPRHISVQNYIQCVPEATLYVAYGNDVLSFYKEEIAGDTVNYISVLARRQGVPNMTAFQELADEVGRSAAQVGKILEGDQEAHDAWQKFKAGYVGFHTSFQDRYRLNELMN</sequence>
<dbReference type="AlphaFoldDB" id="A0A0D2M3Q5"/>
<dbReference type="Pfam" id="PF06330">
    <property type="entry name" value="TRI5"/>
    <property type="match status" value="1"/>
</dbReference>
<proteinExistence type="inferred from homology"/>
<dbReference type="Gene3D" id="1.10.600.10">
    <property type="entry name" value="Farnesyl Diphosphate Synthase"/>
    <property type="match status" value="1"/>
</dbReference>
<name>A0A0D2M3Q5_HYPSF</name>
<evidence type="ECO:0000256" key="1">
    <source>
        <dbReference type="ARBA" id="ARBA00007946"/>
    </source>
</evidence>
<protein>
    <recommendedName>
        <fullName evidence="5">Terpene synthase</fullName>
    </recommendedName>
</protein>
<comment type="similarity">
    <text evidence="1">Belongs to the trichodiene synthase family.</text>
</comment>
<gene>
    <name evidence="3" type="ORF">HYPSUDRAFT_205915</name>
</gene>